<dbReference type="HOGENOM" id="CLU_035975_0_0_11"/>
<evidence type="ECO:0000256" key="1">
    <source>
        <dbReference type="SAM" id="MobiDB-lite"/>
    </source>
</evidence>
<dbReference type="Proteomes" id="UP000031890">
    <property type="component" value="Chromosome"/>
</dbReference>
<feature type="compositionally biased region" description="Polar residues" evidence="1">
    <location>
        <begin position="416"/>
        <end position="425"/>
    </location>
</feature>
<protein>
    <submittedName>
        <fullName evidence="3">HNH endonuclease</fullName>
    </submittedName>
</protein>
<dbReference type="STRING" id="161899.CSING_05285"/>
<keyword evidence="3" id="KW-0540">Nuclease</keyword>
<evidence type="ECO:0000259" key="2">
    <source>
        <dbReference type="SMART" id="SM00507"/>
    </source>
</evidence>
<proteinExistence type="predicted"/>
<evidence type="ECO:0000313" key="3">
    <source>
        <dbReference type="EMBL" id="AJI78596.1"/>
    </source>
</evidence>
<dbReference type="CDD" id="cd00085">
    <property type="entry name" value="HNHc"/>
    <property type="match status" value="1"/>
</dbReference>
<dbReference type="SMART" id="SM00507">
    <property type="entry name" value="HNHc"/>
    <property type="match status" value="1"/>
</dbReference>
<evidence type="ECO:0000313" key="4">
    <source>
        <dbReference type="Proteomes" id="UP000031890"/>
    </source>
</evidence>
<feature type="domain" description="HNH nuclease" evidence="2">
    <location>
        <begin position="277"/>
        <end position="329"/>
    </location>
</feature>
<dbReference type="OrthoDB" id="4413566at2"/>
<accession>A0A0B6F3L7</accession>
<dbReference type="Gene3D" id="1.10.30.50">
    <property type="match status" value="1"/>
</dbReference>
<dbReference type="AlphaFoldDB" id="A0A0B6F3L7"/>
<feature type="region of interest" description="Disordered" evidence="1">
    <location>
        <begin position="381"/>
        <end position="425"/>
    </location>
</feature>
<keyword evidence="3" id="KW-0378">Hydrolase</keyword>
<sequence>MTITPPPPSSPSPAAFFAITNPGNPHAVARSIARKATYSAWVAATPDLEADIDTTALSLVNAWALTEGHIKAGLRAIHRLNELPAVKLLQDTHCLLDIESLIAIDQPMAALTTHNPATLAVIDCLLAEYFTPTKPNQVFPTRSQIRRKVRDLCKTLDDTIAYRDTRPQDSYTFSSNGTKAWLELGVDEDTGIKLDAFIRRTASSHGISITDAIKQLLSGEITPPATVILHTYKACDVDNAPTYIEGFGWRLADMPYDHHRDLTTPVKETDGYRPGIIMRKHVEGRDGTCRMSGCDEPAYHSQLDHRHNYADGGATHPDNLACLCQKHHNLKTDGSAYYLLDPATGDIIWLYDNGTWAVTEAQGPLAPREKRWAQTIGQHITTTRQRTREQAQQLKQELDDYHAEQQTTAQAETESHANTTEDIPF</sequence>
<keyword evidence="3" id="KW-0255">Endonuclease</keyword>
<dbReference type="KEGG" id="csx:CSING_05285"/>
<reference evidence="3 4" key="1">
    <citation type="journal article" date="2015" name="Genome Announc.">
        <title>Complete Genome Sequence and Annotation of Corynebacterium singulare DSM 44357, Isolated from a Human Semen Specimen.</title>
        <authorList>
            <person name="Merten M."/>
            <person name="Brinkrolf K."/>
            <person name="Albersmeier A."/>
            <person name="Kutter Y."/>
            <person name="Ruckert C."/>
            <person name="Tauch A."/>
        </authorList>
    </citation>
    <scope>NUCLEOTIDE SEQUENCE [LARGE SCALE GENOMIC DNA]</scope>
    <source>
        <strain evidence="3">IBS B52218</strain>
    </source>
</reference>
<gene>
    <name evidence="3" type="ORF">CSING_05285</name>
</gene>
<dbReference type="EMBL" id="CP010827">
    <property type="protein sequence ID" value="AJI78596.1"/>
    <property type="molecule type" value="Genomic_DNA"/>
</dbReference>
<dbReference type="GO" id="GO:0004519">
    <property type="term" value="F:endonuclease activity"/>
    <property type="evidence" value="ECO:0007669"/>
    <property type="project" value="UniProtKB-KW"/>
</dbReference>
<dbReference type="InterPro" id="IPR003615">
    <property type="entry name" value="HNH_nuc"/>
</dbReference>
<name>A0A0B6F3L7_9CORY</name>
<dbReference type="RefSeq" id="WP_042530283.1">
    <property type="nucleotide sequence ID" value="NZ_CP010827.1"/>
</dbReference>
<organism evidence="3 4">
    <name type="scientific">Corynebacterium singulare</name>
    <dbReference type="NCBI Taxonomy" id="161899"/>
    <lineage>
        <taxon>Bacteria</taxon>
        <taxon>Bacillati</taxon>
        <taxon>Actinomycetota</taxon>
        <taxon>Actinomycetes</taxon>
        <taxon>Mycobacteriales</taxon>
        <taxon>Corynebacteriaceae</taxon>
        <taxon>Corynebacterium</taxon>
    </lineage>
</organism>